<dbReference type="Pfam" id="PF00440">
    <property type="entry name" value="TetR_N"/>
    <property type="match status" value="1"/>
</dbReference>
<dbReference type="Proteomes" id="UP001501295">
    <property type="component" value="Unassembled WGS sequence"/>
</dbReference>
<dbReference type="InterPro" id="IPR001647">
    <property type="entry name" value="HTH_TetR"/>
</dbReference>
<dbReference type="PANTHER" id="PTHR30055">
    <property type="entry name" value="HTH-TYPE TRANSCRIPTIONAL REGULATOR RUTR"/>
    <property type="match status" value="1"/>
</dbReference>
<dbReference type="EMBL" id="BAABLM010000009">
    <property type="protein sequence ID" value="GAA4683088.1"/>
    <property type="molecule type" value="Genomic_DNA"/>
</dbReference>
<organism evidence="6 7">
    <name type="scientific">Frondihabitans cladoniiphilus</name>
    <dbReference type="NCBI Taxonomy" id="715785"/>
    <lineage>
        <taxon>Bacteria</taxon>
        <taxon>Bacillati</taxon>
        <taxon>Actinomycetota</taxon>
        <taxon>Actinomycetes</taxon>
        <taxon>Micrococcales</taxon>
        <taxon>Microbacteriaceae</taxon>
        <taxon>Frondihabitans</taxon>
    </lineage>
</organism>
<evidence type="ECO:0000256" key="2">
    <source>
        <dbReference type="ARBA" id="ARBA00023125"/>
    </source>
</evidence>
<feature type="domain" description="HTH tetR-type" evidence="5">
    <location>
        <begin position="16"/>
        <end position="75"/>
    </location>
</feature>
<dbReference type="Gene3D" id="1.10.357.10">
    <property type="entry name" value="Tetracycline Repressor, domain 2"/>
    <property type="match status" value="1"/>
</dbReference>
<evidence type="ECO:0000256" key="4">
    <source>
        <dbReference type="PROSITE-ProRule" id="PRU00335"/>
    </source>
</evidence>
<dbReference type="InterPro" id="IPR009057">
    <property type="entry name" value="Homeodomain-like_sf"/>
</dbReference>
<dbReference type="InterPro" id="IPR036271">
    <property type="entry name" value="Tet_transcr_reg_TetR-rel_C_sf"/>
</dbReference>
<evidence type="ECO:0000313" key="7">
    <source>
        <dbReference type="Proteomes" id="UP001501295"/>
    </source>
</evidence>
<dbReference type="PROSITE" id="PS50977">
    <property type="entry name" value="HTH_TETR_2"/>
    <property type="match status" value="1"/>
</dbReference>
<dbReference type="RefSeq" id="WP_345376828.1">
    <property type="nucleotide sequence ID" value="NZ_BAABLM010000009.1"/>
</dbReference>
<proteinExistence type="predicted"/>
<dbReference type="InterPro" id="IPR049445">
    <property type="entry name" value="TetR_SbtR-like_C"/>
</dbReference>
<protein>
    <submittedName>
        <fullName evidence="6">TetR/AcrR family transcriptional regulator</fullName>
    </submittedName>
</protein>
<keyword evidence="2 4" id="KW-0238">DNA-binding</keyword>
<dbReference type="Pfam" id="PF21597">
    <property type="entry name" value="TetR_C_43"/>
    <property type="match status" value="1"/>
</dbReference>
<keyword evidence="1" id="KW-0805">Transcription regulation</keyword>
<evidence type="ECO:0000313" key="6">
    <source>
        <dbReference type="EMBL" id="GAA4683088.1"/>
    </source>
</evidence>
<dbReference type="PRINTS" id="PR00455">
    <property type="entry name" value="HTHTETR"/>
</dbReference>
<evidence type="ECO:0000259" key="5">
    <source>
        <dbReference type="PROSITE" id="PS50977"/>
    </source>
</evidence>
<accession>A0ABP8W7S2</accession>
<reference evidence="7" key="1">
    <citation type="journal article" date="2019" name="Int. J. Syst. Evol. Microbiol.">
        <title>The Global Catalogue of Microorganisms (GCM) 10K type strain sequencing project: providing services to taxonomists for standard genome sequencing and annotation.</title>
        <authorList>
            <consortium name="The Broad Institute Genomics Platform"/>
            <consortium name="The Broad Institute Genome Sequencing Center for Infectious Disease"/>
            <person name="Wu L."/>
            <person name="Ma J."/>
        </authorList>
    </citation>
    <scope>NUCLEOTIDE SEQUENCE [LARGE SCALE GENOMIC DNA]</scope>
    <source>
        <strain evidence="7">JCM 18956</strain>
    </source>
</reference>
<feature type="DNA-binding region" description="H-T-H motif" evidence="4">
    <location>
        <begin position="38"/>
        <end position="57"/>
    </location>
</feature>
<dbReference type="SUPFAM" id="SSF46689">
    <property type="entry name" value="Homeodomain-like"/>
    <property type="match status" value="1"/>
</dbReference>
<gene>
    <name evidence="6" type="ORF">GCM10025780_30940</name>
</gene>
<dbReference type="InterPro" id="IPR050109">
    <property type="entry name" value="HTH-type_TetR-like_transc_reg"/>
</dbReference>
<dbReference type="SUPFAM" id="SSF48498">
    <property type="entry name" value="Tetracyclin repressor-like, C-terminal domain"/>
    <property type="match status" value="1"/>
</dbReference>
<comment type="caution">
    <text evidence="6">The sequence shown here is derived from an EMBL/GenBank/DDBJ whole genome shotgun (WGS) entry which is preliminary data.</text>
</comment>
<keyword evidence="7" id="KW-1185">Reference proteome</keyword>
<name>A0ABP8W7S2_9MICO</name>
<evidence type="ECO:0000256" key="1">
    <source>
        <dbReference type="ARBA" id="ARBA00023015"/>
    </source>
</evidence>
<keyword evidence="3" id="KW-0804">Transcription</keyword>
<dbReference type="PANTHER" id="PTHR30055:SF234">
    <property type="entry name" value="HTH-TYPE TRANSCRIPTIONAL REGULATOR BETI"/>
    <property type="match status" value="1"/>
</dbReference>
<evidence type="ECO:0000256" key="3">
    <source>
        <dbReference type="ARBA" id="ARBA00023163"/>
    </source>
</evidence>
<sequence>MADASQRRRAPRSDGIHNRDRILEAAARAFATDGPDATLKSIARDAGVGIATLFRHFPTREDLVEEAYSNSLEHLCSAADNLLEKYPALEATRRWMGRYLDYMSQKSGMAETIRTLLTDDIDSRVGSIGRLTGAVTALLEAGQTAGQIRQDARADDVLAALAGIAVVAGRPTQRDQADRLVEYIIEGFRRT</sequence>